<dbReference type="InterPro" id="IPR041698">
    <property type="entry name" value="Methyltransf_25"/>
</dbReference>
<reference evidence="2" key="1">
    <citation type="submission" date="2020-09" db="EMBL/GenBank/DDBJ databases">
        <title>A novel bacterium of genus Paenibacillus, isolated from South China Sea.</title>
        <authorList>
            <person name="Huang H."/>
            <person name="Mo K."/>
            <person name="Hu Y."/>
        </authorList>
    </citation>
    <scope>NUCLEOTIDE SEQUENCE</scope>
    <source>
        <strain evidence="2">IB182496</strain>
    </source>
</reference>
<keyword evidence="2" id="KW-0489">Methyltransferase</keyword>
<dbReference type="InterPro" id="IPR050508">
    <property type="entry name" value="Methyltransf_Superfamily"/>
</dbReference>
<evidence type="ECO:0000313" key="3">
    <source>
        <dbReference type="Proteomes" id="UP000621560"/>
    </source>
</evidence>
<dbReference type="Proteomes" id="UP000621560">
    <property type="component" value="Unassembled WGS sequence"/>
</dbReference>
<keyword evidence="3" id="KW-1185">Reference proteome</keyword>
<organism evidence="2 3">
    <name type="scientific">Paenibacillus sabuli</name>
    <dbReference type="NCBI Taxonomy" id="2772509"/>
    <lineage>
        <taxon>Bacteria</taxon>
        <taxon>Bacillati</taxon>
        <taxon>Bacillota</taxon>
        <taxon>Bacilli</taxon>
        <taxon>Bacillales</taxon>
        <taxon>Paenibacillaceae</taxon>
        <taxon>Paenibacillus</taxon>
    </lineage>
</organism>
<dbReference type="InterPro" id="IPR029063">
    <property type="entry name" value="SAM-dependent_MTases_sf"/>
</dbReference>
<dbReference type="SUPFAM" id="SSF53335">
    <property type="entry name" value="S-adenosyl-L-methionine-dependent methyltransferases"/>
    <property type="match status" value="1"/>
</dbReference>
<sequence>MGEWFEKSFGCDYPVIYRHRDWEAAAQEVEAMASWLRLRAGAAVLDVGCGMGRHALALAAAGYRVTGVDLSEELLNEARKHDSEKAVAWMRGDMRALPLPAASMEATVNFFTSFGYFEPETDNAHVLRELKRVLRPQGRCLIDFLNPGDVASRLVPYSERVDALTGWTIREHRRIEDGWVKKEIALERPGAPVRHYSERVRLYDLDWFEQAMAGAGLVLDEVRGDYDGRVYDPATSRRMILIGTVRG</sequence>
<dbReference type="Pfam" id="PF13649">
    <property type="entry name" value="Methyltransf_25"/>
    <property type="match status" value="1"/>
</dbReference>
<evidence type="ECO:0000259" key="1">
    <source>
        <dbReference type="Pfam" id="PF13649"/>
    </source>
</evidence>
<gene>
    <name evidence="2" type="ORF">IDH44_05635</name>
</gene>
<dbReference type="AlphaFoldDB" id="A0A927BQ37"/>
<evidence type="ECO:0000313" key="2">
    <source>
        <dbReference type="EMBL" id="MBD2844663.1"/>
    </source>
</evidence>
<dbReference type="EMBL" id="JACXIZ010000011">
    <property type="protein sequence ID" value="MBD2844663.1"/>
    <property type="molecule type" value="Genomic_DNA"/>
</dbReference>
<dbReference type="PANTHER" id="PTHR42912">
    <property type="entry name" value="METHYLTRANSFERASE"/>
    <property type="match status" value="1"/>
</dbReference>
<accession>A0A927BQ37</accession>
<dbReference type="Gene3D" id="2.20.25.110">
    <property type="entry name" value="S-adenosyl-L-methionine-dependent methyltransferases"/>
    <property type="match status" value="1"/>
</dbReference>
<proteinExistence type="predicted"/>
<name>A0A927BQ37_9BACL</name>
<comment type="caution">
    <text evidence="2">The sequence shown here is derived from an EMBL/GenBank/DDBJ whole genome shotgun (WGS) entry which is preliminary data.</text>
</comment>
<keyword evidence="2" id="KW-0808">Transferase</keyword>
<dbReference type="GO" id="GO:0008168">
    <property type="term" value="F:methyltransferase activity"/>
    <property type="evidence" value="ECO:0007669"/>
    <property type="project" value="UniProtKB-KW"/>
</dbReference>
<dbReference type="GO" id="GO:0032259">
    <property type="term" value="P:methylation"/>
    <property type="evidence" value="ECO:0007669"/>
    <property type="project" value="UniProtKB-KW"/>
</dbReference>
<feature type="domain" description="Methyltransferase" evidence="1">
    <location>
        <begin position="44"/>
        <end position="138"/>
    </location>
</feature>
<protein>
    <submittedName>
        <fullName evidence="2">Class I SAM-dependent methyltransferase</fullName>
    </submittedName>
</protein>
<dbReference type="Gene3D" id="3.40.50.150">
    <property type="entry name" value="Vaccinia Virus protein VP39"/>
    <property type="match status" value="1"/>
</dbReference>
<dbReference type="CDD" id="cd02440">
    <property type="entry name" value="AdoMet_MTases"/>
    <property type="match status" value="1"/>
</dbReference>